<evidence type="ECO:0000256" key="3">
    <source>
        <dbReference type="ARBA" id="ARBA00022989"/>
    </source>
</evidence>
<feature type="domain" description="TM2" evidence="6">
    <location>
        <begin position="49"/>
        <end position="97"/>
    </location>
</feature>
<feature type="transmembrane region" description="Helical" evidence="5">
    <location>
        <begin position="76"/>
        <end position="94"/>
    </location>
</feature>
<protein>
    <submittedName>
        <fullName evidence="7">TM2 domain-containing membrane protein YozV</fullName>
    </submittedName>
</protein>
<evidence type="ECO:0000256" key="4">
    <source>
        <dbReference type="ARBA" id="ARBA00023136"/>
    </source>
</evidence>
<dbReference type="Proteomes" id="UP001243212">
    <property type="component" value="Unassembled WGS sequence"/>
</dbReference>
<evidence type="ECO:0000313" key="7">
    <source>
        <dbReference type="EMBL" id="MDP9806711.1"/>
    </source>
</evidence>
<evidence type="ECO:0000256" key="2">
    <source>
        <dbReference type="ARBA" id="ARBA00022692"/>
    </source>
</evidence>
<feature type="transmembrane region" description="Helical" evidence="5">
    <location>
        <begin position="51"/>
        <end position="69"/>
    </location>
</feature>
<accession>A0ABT9NH29</accession>
<proteinExistence type="predicted"/>
<keyword evidence="8" id="KW-1185">Reference proteome</keyword>
<keyword evidence="2 5" id="KW-0812">Transmembrane</keyword>
<keyword evidence="3 5" id="KW-1133">Transmembrane helix</keyword>
<evidence type="ECO:0000259" key="6">
    <source>
        <dbReference type="Pfam" id="PF05154"/>
    </source>
</evidence>
<evidence type="ECO:0000256" key="1">
    <source>
        <dbReference type="ARBA" id="ARBA00004141"/>
    </source>
</evidence>
<dbReference type="EMBL" id="JAUSQX010000001">
    <property type="protein sequence ID" value="MDP9806711.1"/>
    <property type="molecule type" value="Genomic_DNA"/>
</dbReference>
<keyword evidence="4 5" id="KW-0472">Membrane</keyword>
<evidence type="ECO:0000313" key="8">
    <source>
        <dbReference type="Proteomes" id="UP001243212"/>
    </source>
</evidence>
<dbReference type="RefSeq" id="WP_307682920.1">
    <property type="nucleotide sequence ID" value="NZ_JAUSQX010000001.1"/>
</dbReference>
<evidence type="ECO:0000256" key="5">
    <source>
        <dbReference type="SAM" id="Phobius"/>
    </source>
</evidence>
<name>A0ABT9NH29_9ACTO</name>
<reference evidence="7 8" key="1">
    <citation type="submission" date="2023-07" db="EMBL/GenBank/DDBJ databases">
        <title>Sequencing the genomes of 1000 actinobacteria strains.</title>
        <authorList>
            <person name="Klenk H.-P."/>
        </authorList>
    </citation>
    <scope>NUCLEOTIDE SEQUENCE [LARGE SCALE GENOMIC DNA]</scope>
    <source>
        <strain evidence="7 8">DSM 17163</strain>
    </source>
</reference>
<dbReference type="InterPro" id="IPR007829">
    <property type="entry name" value="TM2"/>
</dbReference>
<comment type="caution">
    <text evidence="7">The sequence shown here is derived from an EMBL/GenBank/DDBJ whole genome shotgun (WGS) entry which is preliminary data.</text>
</comment>
<sequence length="124" mass="13801">MSAFEPNPQVSGYDTPAVLPPVNQQAQSAGHYGNQYNPNYDPRYKVMNKHLFVWLGAWFAGAFGVDRFMRGQVGMGLFKLLIGSWITLGIWPLVDWIIAMVKAYGQAYGHGDDIVFAANGAYIR</sequence>
<organism evidence="7 8">
    <name type="scientific">Trueperella bonasi</name>
    <dbReference type="NCBI Taxonomy" id="312286"/>
    <lineage>
        <taxon>Bacteria</taxon>
        <taxon>Bacillati</taxon>
        <taxon>Actinomycetota</taxon>
        <taxon>Actinomycetes</taxon>
        <taxon>Actinomycetales</taxon>
        <taxon>Actinomycetaceae</taxon>
        <taxon>Trueperella</taxon>
    </lineage>
</organism>
<dbReference type="Pfam" id="PF05154">
    <property type="entry name" value="TM2"/>
    <property type="match status" value="1"/>
</dbReference>
<gene>
    <name evidence="7" type="ORF">J2S70_001293</name>
</gene>
<comment type="subcellular location">
    <subcellularLocation>
        <location evidence="1">Membrane</location>
        <topology evidence="1">Multi-pass membrane protein</topology>
    </subcellularLocation>
</comment>